<reference evidence="1 2" key="1">
    <citation type="submission" date="2019-03" db="EMBL/GenBank/DDBJ databases">
        <title>Genomic Encyclopedia of Type Strains, Phase IV (KMG-IV): sequencing the most valuable type-strain genomes for metagenomic binning, comparative biology and taxonomic classification.</title>
        <authorList>
            <person name="Goeker M."/>
        </authorList>
    </citation>
    <scope>NUCLEOTIDE SEQUENCE [LARGE SCALE GENOMIC DNA]</scope>
    <source>
        <strain evidence="1 2">DSM 45707</strain>
    </source>
</reference>
<organism evidence="1 2">
    <name type="scientific">Hazenella coriacea</name>
    <dbReference type="NCBI Taxonomy" id="1179467"/>
    <lineage>
        <taxon>Bacteria</taxon>
        <taxon>Bacillati</taxon>
        <taxon>Bacillota</taxon>
        <taxon>Bacilli</taxon>
        <taxon>Bacillales</taxon>
        <taxon>Thermoactinomycetaceae</taxon>
        <taxon>Hazenella</taxon>
    </lineage>
</organism>
<accession>A0A4R3L1M3</accession>
<name>A0A4R3L1M3_9BACL</name>
<evidence type="ECO:0000313" key="1">
    <source>
        <dbReference type="EMBL" id="TCS93481.1"/>
    </source>
</evidence>
<sequence>MYLKGGDHLIKLAVEGNSNEVDPSQEIKTVELDTYNGQKILIPLSNVIQSEIEEGKWHLSGWNYDIFACREQK</sequence>
<protein>
    <submittedName>
        <fullName evidence="1">Uncharacterized protein</fullName>
    </submittedName>
</protein>
<dbReference type="AlphaFoldDB" id="A0A4R3L1M3"/>
<dbReference type="Proteomes" id="UP000294937">
    <property type="component" value="Unassembled WGS sequence"/>
</dbReference>
<evidence type="ECO:0000313" key="2">
    <source>
        <dbReference type="Proteomes" id="UP000294937"/>
    </source>
</evidence>
<proteinExistence type="predicted"/>
<keyword evidence="2" id="KW-1185">Reference proteome</keyword>
<comment type="caution">
    <text evidence="1">The sequence shown here is derived from an EMBL/GenBank/DDBJ whole genome shotgun (WGS) entry which is preliminary data.</text>
</comment>
<gene>
    <name evidence="1" type="ORF">EDD58_107129</name>
</gene>
<dbReference type="EMBL" id="SMAG01000007">
    <property type="protein sequence ID" value="TCS93481.1"/>
    <property type="molecule type" value="Genomic_DNA"/>
</dbReference>